<dbReference type="EMBL" id="JAAVMX010000008">
    <property type="protein sequence ID" value="KAF4505140.1"/>
    <property type="molecule type" value="Genomic_DNA"/>
</dbReference>
<organism evidence="1 2">
    <name type="scientific">Ophiocordyceps sinensis</name>
    <dbReference type="NCBI Taxonomy" id="72228"/>
    <lineage>
        <taxon>Eukaryota</taxon>
        <taxon>Fungi</taxon>
        <taxon>Dikarya</taxon>
        <taxon>Ascomycota</taxon>
        <taxon>Pezizomycotina</taxon>
        <taxon>Sordariomycetes</taxon>
        <taxon>Hypocreomycetidae</taxon>
        <taxon>Hypocreales</taxon>
        <taxon>Ophiocordycipitaceae</taxon>
        <taxon>Ophiocordyceps</taxon>
    </lineage>
</organism>
<keyword evidence="2" id="KW-1185">Reference proteome</keyword>
<protein>
    <submittedName>
        <fullName evidence="1">Uncharacterized protein</fullName>
    </submittedName>
</protein>
<accession>A0A8H4LT96</accession>
<sequence>MGNRHGDFADYHERFNHDDARLTCVCGRRKEPNHLFYCRKIDARHRIRLKPSPTAAVSARRGILLGG</sequence>
<dbReference type="AlphaFoldDB" id="A0A8H4LT96"/>
<evidence type="ECO:0000313" key="2">
    <source>
        <dbReference type="Proteomes" id="UP000557566"/>
    </source>
</evidence>
<dbReference type="Proteomes" id="UP000557566">
    <property type="component" value="Unassembled WGS sequence"/>
</dbReference>
<proteinExistence type="predicted"/>
<gene>
    <name evidence="1" type="ORF">G6O67_007120</name>
</gene>
<reference evidence="1 2" key="1">
    <citation type="journal article" date="2020" name="Genome Biol. Evol.">
        <title>A new high-quality draft genome assembly of the Chinese cordyceps Ophiocordyceps sinensis.</title>
        <authorList>
            <person name="Shu R."/>
            <person name="Zhang J."/>
            <person name="Meng Q."/>
            <person name="Zhang H."/>
            <person name="Zhou G."/>
            <person name="Li M."/>
            <person name="Wu P."/>
            <person name="Zhao Y."/>
            <person name="Chen C."/>
            <person name="Qin Q."/>
        </authorList>
    </citation>
    <scope>NUCLEOTIDE SEQUENCE [LARGE SCALE GENOMIC DNA]</scope>
    <source>
        <strain evidence="1 2">IOZ07</strain>
    </source>
</reference>
<name>A0A8H4LT96_9HYPO</name>
<evidence type="ECO:0000313" key="1">
    <source>
        <dbReference type="EMBL" id="KAF4505140.1"/>
    </source>
</evidence>
<dbReference type="OrthoDB" id="4917326at2759"/>
<comment type="caution">
    <text evidence="1">The sequence shown here is derived from an EMBL/GenBank/DDBJ whole genome shotgun (WGS) entry which is preliminary data.</text>
</comment>